<dbReference type="PROSITE" id="PS00616">
    <property type="entry name" value="HIS_ACID_PHOSPHAT_1"/>
    <property type="match status" value="1"/>
</dbReference>
<dbReference type="InterPro" id="IPR029033">
    <property type="entry name" value="His_PPase_superfam"/>
</dbReference>
<evidence type="ECO:0008006" key="6">
    <source>
        <dbReference type="Google" id="ProtNLM"/>
    </source>
</evidence>
<dbReference type="AlphaFoldDB" id="B3LSX7"/>
<keyword evidence="5" id="KW-1185">Reference proteome</keyword>
<proteinExistence type="inferred from homology"/>
<dbReference type="OrthoDB" id="6509975at2759"/>
<sequence length="254" mass="28254">MLKSAVYSILAASLVNAGTIPLGKLSDIDKIGTQTEIFPFLGGSGPYYSFPGDYGISRDLPESCEMKQVQMVGRHGERYPTVSKAKSIMTTWYKLSNYTGQFSGALSFLNDDYEFFIRDTKNLEMETTLANSVNVLNPYTGEMNAKRHARDFLAQYGYMVENQTSFAVFTSNSNRCHDTAQYFIDGLGDKFNISLQTISEAESAGANTLSAHHSCPAWDDDVNDDILKKYDTKYLSGIAQTIKQGKQGFESDFK</sequence>
<evidence type="ECO:0000256" key="2">
    <source>
        <dbReference type="ARBA" id="ARBA00022801"/>
    </source>
</evidence>
<protein>
    <recommendedName>
        <fullName evidence="6">Acid phosphatase</fullName>
    </recommendedName>
</protein>
<name>B3LSX7_YEAS1</name>
<keyword evidence="3" id="KW-0732">Signal</keyword>
<reference evidence="4" key="2">
    <citation type="submission" date="2005-07" db="EMBL/GenBank/DDBJ databases">
        <title>Annotation of the Saccharomyces cerevisiae RM11-1a Genome.</title>
        <authorList>
            <consortium name="The Broad Institute Genome Sequencing Platform"/>
            <person name="Birren B."/>
            <person name="Lander E."/>
            <person name="Galagan J."/>
            <person name="Nusbaum C."/>
            <person name="Devon K."/>
            <person name="Cuomo C."/>
            <person name="Jaffe D."/>
            <person name="Butler J."/>
            <person name="Alvarez P."/>
            <person name="Gnerre S."/>
            <person name="Grabherr M."/>
            <person name="Kleber M."/>
            <person name="Mauceli E."/>
            <person name="Brockman W."/>
            <person name="MacCallum I.A."/>
            <person name="Rounsley S."/>
            <person name="Young S."/>
            <person name="LaButti K."/>
            <person name="Pushparaj V."/>
            <person name="DeCaprio D."/>
            <person name="Crawford M."/>
            <person name="Koehrsen M."/>
            <person name="Engels R."/>
            <person name="Montgomery P."/>
            <person name="Pearson M."/>
            <person name="Howarth C."/>
            <person name="Larson L."/>
            <person name="Luoma S."/>
            <person name="White J."/>
            <person name="O'Leary S."/>
            <person name="Kodira C."/>
            <person name="Zeng Q."/>
            <person name="Yandava C."/>
            <person name="Alvarado L."/>
            <person name="Pratt S."/>
            <person name="Kruglyak L."/>
        </authorList>
    </citation>
    <scope>NUCLEOTIDE SEQUENCE</scope>
    <source>
        <strain evidence="4">RM11-1a</strain>
    </source>
</reference>
<dbReference type="InterPro" id="IPR000560">
    <property type="entry name" value="His_Pase_clade-2"/>
</dbReference>
<dbReference type="Pfam" id="PF00328">
    <property type="entry name" value="His_Phos_2"/>
    <property type="match status" value="1"/>
</dbReference>
<dbReference type="GO" id="GO:0003993">
    <property type="term" value="F:acid phosphatase activity"/>
    <property type="evidence" value="ECO:0007669"/>
    <property type="project" value="TreeGrafter"/>
</dbReference>
<dbReference type="Gene3D" id="3.40.50.1240">
    <property type="entry name" value="Phosphoglycerate mutase-like"/>
    <property type="match status" value="1"/>
</dbReference>
<organism evidence="4 5">
    <name type="scientific">Saccharomyces cerevisiae (strain RM11-1a)</name>
    <name type="common">Baker's yeast</name>
    <dbReference type="NCBI Taxonomy" id="285006"/>
    <lineage>
        <taxon>Eukaryota</taxon>
        <taxon>Fungi</taxon>
        <taxon>Dikarya</taxon>
        <taxon>Ascomycota</taxon>
        <taxon>Saccharomycotina</taxon>
        <taxon>Saccharomycetes</taxon>
        <taxon>Saccharomycetales</taxon>
        <taxon>Saccharomycetaceae</taxon>
        <taxon>Saccharomyces</taxon>
    </lineage>
</organism>
<evidence type="ECO:0000256" key="3">
    <source>
        <dbReference type="SAM" id="SignalP"/>
    </source>
</evidence>
<gene>
    <name evidence="4" type="ORF">SCRG_04930</name>
</gene>
<accession>B3LSX7</accession>
<dbReference type="GO" id="GO:0009277">
    <property type="term" value="C:fungal-type cell wall"/>
    <property type="evidence" value="ECO:0007669"/>
    <property type="project" value="TreeGrafter"/>
</dbReference>
<evidence type="ECO:0000313" key="4">
    <source>
        <dbReference type="EMBL" id="EDV09258.1"/>
    </source>
</evidence>
<dbReference type="SUPFAM" id="SSF53254">
    <property type="entry name" value="Phosphoglycerate mutase-like"/>
    <property type="match status" value="1"/>
</dbReference>
<feature type="signal peptide" evidence="3">
    <location>
        <begin position="1"/>
        <end position="17"/>
    </location>
</feature>
<dbReference type="InterPro" id="IPR033379">
    <property type="entry name" value="Acid_Pase_AS"/>
</dbReference>
<feature type="chain" id="PRO_5002791314" description="Acid phosphatase" evidence="3">
    <location>
        <begin position="18"/>
        <end position="254"/>
    </location>
</feature>
<keyword evidence="2" id="KW-0378">Hydrolase</keyword>
<evidence type="ECO:0000256" key="1">
    <source>
        <dbReference type="ARBA" id="ARBA00005375"/>
    </source>
</evidence>
<reference evidence="4" key="1">
    <citation type="submission" date="2005-03" db="EMBL/GenBank/DDBJ databases">
        <authorList>
            <person name="Giovannoni S.J."/>
            <person name="Cho J.-C."/>
            <person name="Ferriera S."/>
            <person name="Johnson J."/>
            <person name="Kravitz S."/>
            <person name="Halpern A."/>
            <person name="Remington K."/>
            <person name="Beeson K."/>
            <person name="Tran B."/>
            <person name="Rogers Y.-H."/>
            <person name="Friedman R."/>
            <person name="Venter J.C."/>
        </authorList>
    </citation>
    <scope>NUCLEOTIDE SEQUENCE</scope>
    <source>
        <strain evidence="4">RM11-1a</strain>
    </source>
</reference>
<evidence type="ECO:0000313" key="5">
    <source>
        <dbReference type="Proteomes" id="UP000008335"/>
    </source>
</evidence>
<dbReference type="PANTHER" id="PTHR20963:SF18">
    <property type="entry name" value="ACID PHOSPHATASE PHO11-RELATED"/>
    <property type="match status" value="1"/>
</dbReference>
<dbReference type="HOGENOM" id="CLU_020880_1_0_1"/>
<comment type="similarity">
    <text evidence="1">Belongs to the histidine acid phosphatase family.</text>
</comment>
<dbReference type="PANTHER" id="PTHR20963">
    <property type="entry name" value="MULTIPLE INOSITOL POLYPHOSPHATE PHOSPHATASE-RELATED"/>
    <property type="match status" value="1"/>
</dbReference>
<dbReference type="EMBL" id="CH408053">
    <property type="protein sequence ID" value="EDV09258.1"/>
    <property type="molecule type" value="Genomic_DNA"/>
</dbReference>
<dbReference type="Proteomes" id="UP000008335">
    <property type="component" value="Unassembled WGS sequence"/>
</dbReference>